<dbReference type="RefSeq" id="WP_012384786.1">
    <property type="nucleotide sequence ID" value="NC_010581.1"/>
</dbReference>
<dbReference type="PANTHER" id="PTHR10937:SF0">
    <property type="entry name" value="GLUTAMINE--FRUCTOSE-6-PHOSPHATE TRANSAMINASE (ISOMERIZING)"/>
    <property type="match status" value="1"/>
</dbReference>
<dbReference type="GO" id="GO:0006047">
    <property type="term" value="P:UDP-N-acetylglucosamine metabolic process"/>
    <property type="evidence" value="ECO:0007669"/>
    <property type="project" value="TreeGrafter"/>
</dbReference>
<dbReference type="GO" id="GO:0097367">
    <property type="term" value="F:carbohydrate derivative binding"/>
    <property type="evidence" value="ECO:0007669"/>
    <property type="project" value="InterPro"/>
</dbReference>
<sequence length="611" mass="65486">MCGIVGILGQGPVAPSLVEALKRLEYRGYDSAGIATLENGRLERLRAEGKLKNLAQKLASHPLSGTSGIGHTRWATHGKPTENNAHPHASDKVALVHNGIIENFRELRAELKAKGHVFSTDTDSEVVAHLVSEAMREGLKPVDAVAASLPRLRGAFALAFLFEDEPDLLIGARRGSPLAVGFGTEEEPGIYLGSDALALAPFTDTITYLEDGDSVVLTRSRATFFDAGNQIVERRKIKTQAGAFLIDKGNYRHFMAKEIHEQPEVVGLALGHYLDFSAGRVALPFALPVNPASIDRLTICGCGTAYMAGLVAKYWFERFAGIEVNVELASEFRYAEPPLKADGLTLFISQSGETADVLASLRYAKARGQKTMGVVNVETSTLARECDLAVPIRAGTEIGVASTKAFTCQLAVLASLALAFGRERQAISDETEARLVGELMAVPGLMAEALRKDSLVEQIARDLSHAHDVLYLGRGTAYPLALEGALKLKELSYIHAEGYAAGELKHGPIALIDETMPVIVIAPPSPVLEKTISNMEEVAARGGKLILIGEAGLARDVADEVKRSLVLSPMAPDFAAMVYAIPVQLLAYHTAVVMGKDADQPRNLAKSVTVE</sequence>
<dbReference type="GO" id="GO:0006002">
    <property type="term" value="P:fructose 6-phosphate metabolic process"/>
    <property type="evidence" value="ECO:0007669"/>
    <property type="project" value="TreeGrafter"/>
</dbReference>
<evidence type="ECO:0000313" key="14">
    <source>
        <dbReference type="EMBL" id="ACB95429.1"/>
    </source>
</evidence>
<dbReference type="InterPro" id="IPR001347">
    <property type="entry name" value="SIS_dom"/>
</dbReference>
<evidence type="ECO:0000256" key="11">
    <source>
        <dbReference type="SAM" id="MobiDB-lite"/>
    </source>
</evidence>
<comment type="subcellular location">
    <subcellularLocation>
        <location evidence="2 10">Cytoplasm</location>
    </subcellularLocation>
</comment>
<dbReference type="PROSITE" id="PS51464">
    <property type="entry name" value="SIS"/>
    <property type="match status" value="2"/>
</dbReference>
<evidence type="ECO:0000313" key="15">
    <source>
        <dbReference type="Proteomes" id="UP000001695"/>
    </source>
</evidence>
<keyword evidence="5 10" id="KW-0963">Cytoplasm</keyword>
<dbReference type="HAMAP" id="MF_00164">
    <property type="entry name" value="GlmS"/>
    <property type="match status" value="1"/>
</dbReference>
<feature type="active site" description="Nucleophile; for GATase activity" evidence="10">
    <location>
        <position position="2"/>
    </location>
</feature>
<evidence type="ECO:0000256" key="8">
    <source>
        <dbReference type="ARBA" id="ARBA00022737"/>
    </source>
</evidence>
<dbReference type="NCBIfam" id="NF001484">
    <property type="entry name" value="PRK00331.1"/>
    <property type="match status" value="1"/>
</dbReference>
<keyword evidence="15" id="KW-1185">Reference proteome</keyword>
<dbReference type="STRING" id="395963.Bind_1801"/>
<dbReference type="AlphaFoldDB" id="B2IDJ3"/>
<dbReference type="GO" id="GO:0046349">
    <property type="term" value="P:amino sugar biosynthetic process"/>
    <property type="evidence" value="ECO:0007669"/>
    <property type="project" value="UniProtKB-ARBA"/>
</dbReference>
<dbReference type="Pfam" id="PF13522">
    <property type="entry name" value="GATase_6"/>
    <property type="match status" value="1"/>
</dbReference>
<evidence type="ECO:0000256" key="6">
    <source>
        <dbReference type="ARBA" id="ARBA00022576"/>
    </source>
</evidence>
<dbReference type="Pfam" id="PF01380">
    <property type="entry name" value="SIS"/>
    <property type="match status" value="2"/>
</dbReference>
<dbReference type="PROSITE" id="PS51278">
    <property type="entry name" value="GATASE_TYPE_2"/>
    <property type="match status" value="1"/>
</dbReference>
<comment type="catalytic activity">
    <reaction evidence="1 10">
        <text>D-fructose 6-phosphate + L-glutamine = D-glucosamine 6-phosphate + L-glutamate</text>
        <dbReference type="Rhea" id="RHEA:13237"/>
        <dbReference type="ChEBI" id="CHEBI:29985"/>
        <dbReference type="ChEBI" id="CHEBI:58359"/>
        <dbReference type="ChEBI" id="CHEBI:58725"/>
        <dbReference type="ChEBI" id="CHEBI:61527"/>
        <dbReference type="EC" id="2.6.1.16"/>
    </reaction>
</comment>
<dbReference type="GO" id="GO:0005829">
    <property type="term" value="C:cytosol"/>
    <property type="evidence" value="ECO:0007669"/>
    <property type="project" value="TreeGrafter"/>
</dbReference>
<dbReference type="CDD" id="cd00714">
    <property type="entry name" value="GFAT"/>
    <property type="match status" value="1"/>
</dbReference>
<name>B2IDJ3_BEII9</name>
<dbReference type="EMBL" id="CP001016">
    <property type="protein sequence ID" value="ACB95429.1"/>
    <property type="molecule type" value="Genomic_DNA"/>
</dbReference>
<evidence type="ECO:0000256" key="4">
    <source>
        <dbReference type="ARBA" id="ARBA00016090"/>
    </source>
</evidence>
<evidence type="ECO:0000259" key="12">
    <source>
        <dbReference type="PROSITE" id="PS51278"/>
    </source>
</evidence>
<evidence type="ECO:0000256" key="5">
    <source>
        <dbReference type="ARBA" id="ARBA00022490"/>
    </source>
</evidence>
<feature type="domain" description="SIS" evidence="13">
    <location>
        <begin position="459"/>
        <end position="601"/>
    </location>
</feature>
<dbReference type="FunFam" id="3.60.20.10:FF:000006">
    <property type="entry name" value="Glutamine--fructose-6-phosphate aminotransferase [isomerizing]"/>
    <property type="match status" value="1"/>
</dbReference>
<evidence type="ECO:0000256" key="2">
    <source>
        <dbReference type="ARBA" id="ARBA00004496"/>
    </source>
</evidence>
<feature type="active site" description="For Fru-6P isomerization activity" evidence="10">
    <location>
        <position position="606"/>
    </location>
</feature>
<dbReference type="CDD" id="cd05008">
    <property type="entry name" value="SIS_GlmS_GlmD_1"/>
    <property type="match status" value="1"/>
</dbReference>
<feature type="initiator methionine" description="Removed" evidence="10">
    <location>
        <position position="1"/>
    </location>
</feature>
<evidence type="ECO:0000256" key="3">
    <source>
        <dbReference type="ARBA" id="ARBA00012916"/>
    </source>
</evidence>
<dbReference type="GO" id="GO:0005975">
    <property type="term" value="P:carbohydrate metabolic process"/>
    <property type="evidence" value="ECO:0007669"/>
    <property type="project" value="UniProtKB-UniRule"/>
</dbReference>
<keyword evidence="8" id="KW-0677">Repeat</keyword>
<feature type="region of interest" description="Disordered" evidence="11">
    <location>
        <begin position="62"/>
        <end position="87"/>
    </location>
</feature>
<dbReference type="Gene3D" id="3.60.20.10">
    <property type="entry name" value="Glutamine Phosphoribosylpyrophosphate, subunit 1, domain 1"/>
    <property type="match status" value="1"/>
</dbReference>
<evidence type="ECO:0000256" key="1">
    <source>
        <dbReference type="ARBA" id="ARBA00001031"/>
    </source>
</evidence>
<dbReference type="InterPro" id="IPR017932">
    <property type="entry name" value="GATase_2_dom"/>
</dbReference>
<dbReference type="OrthoDB" id="9761808at2"/>
<dbReference type="NCBIfam" id="TIGR01135">
    <property type="entry name" value="glmS"/>
    <property type="match status" value="1"/>
</dbReference>
<dbReference type="FunFam" id="3.40.50.10490:FF:000002">
    <property type="entry name" value="Glutamine--fructose-6-phosphate aminotransferase [isomerizing]"/>
    <property type="match status" value="1"/>
</dbReference>
<proteinExistence type="inferred from homology"/>
<comment type="subunit">
    <text evidence="10">Homodimer.</text>
</comment>
<evidence type="ECO:0000256" key="10">
    <source>
        <dbReference type="HAMAP-Rule" id="MF_00164"/>
    </source>
</evidence>
<dbReference type="CDD" id="cd05009">
    <property type="entry name" value="SIS_GlmS_GlmD_2"/>
    <property type="match status" value="1"/>
</dbReference>
<dbReference type="PANTHER" id="PTHR10937">
    <property type="entry name" value="GLUCOSAMINE--FRUCTOSE-6-PHOSPHATE AMINOTRANSFERASE, ISOMERIZING"/>
    <property type="match status" value="1"/>
</dbReference>
<dbReference type="InterPro" id="IPR035490">
    <property type="entry name" value="GlmS/FrlB_SIS"/>
</dbReference>
<dbReference type="InterPro" id="IPR046348">
    <property type="entry name" value="SIS_dom_sf"/>
</dbReference>
<keyword evidence="9" id="KW-0315">Glutamine amidotransferase</keyword>
<gene>
    <name evidence="10" type="primary">glmS</name>
    <name evidence="14" type="ordered locus">Bind_1801</name>
</gene>
<protein>
    <recommendedName>
        <fullName evidence="4 10">Glutamine--fructose-6-phosphate aminotransferase [isomerizing]</fullName>
        <ecNumber evidence="3 10">2.6.1.16</ecNumber>
    </recommendedName>
    <alternativeName>
        <fullName evidence="10">D-fructose-6-phosphate amidotransferase</fullName>
    </alternativeName>
    <alternativeName>
        <fullName evidence="10">GFAT</fullName>
    </alternativeName>
    <alternativeName>
        <fullName evidence="10">Glucosamine-6-phosphate synthase</fullName>
    </alternativeName>
    <alternativeName>
        <fullName evidence="10">Hexosephosphate aminotransferase</fullName>
    </alternativeName>
    <alternativeName>
        <fullName evidence="10">L-glutamine--D-fructose-6-phosphate amidotransferase</fullName>
    </alternativeName>
</protein>
<dbReference type="Proteomes" id="UP000001695">
    <property type="component" value="Chromosome"/>
</dbReference>
<dbReference type="SUPFAM" id="SSF56235">
    <property type="entry name" value="N-terminal nucleophile aminohydrolases (Ntn hydrolases)"/>
    <property type="match status" value="1"/>
</dbReference>
<feature type="domain" description="Glutamine amidotransferase type-2" evidence="12">
    <location>
        <begin position="2"/>
        <end position="220"/>
    </location>
</feature>
<dbReference type="InterPro" id="IPR005855">
    <property type="entry name" value="GFAT"/>
</dbReference>
<keyword evidence="6 10" id="KW-0032">Aminotransferase</keyword>
<dbReference type="SUPFAM" id="SSF53697">
    <property type="entry name" value="SIS domain"/>
    <property type="match status" value="1"/>
</dbReference>
<evidence type="ECO:0000259" key="13">
    <source>
        <dbReference type="PROSITE" id="PS51464"/>
    </source>
</evidence>
<dbReference type="HOGENOM" id="CLU_012520_5_2_5"/>
<reference evidence="15" key="1">
    <citation type="submission" date="2008-03" db="EMBL/GenBank/DDBJ databases">
        <title>Complete sequence of chromosome of Beijerinckia indica subsp. indica ATCC 9039.</title>
        <authorList>
            <consortium name="US DOE Joint Genome Institute"/>
            <person name="Copeland A."/>
            <person name="Lucas S."/>
            <person name="Lapidus A."/>
            <person name="Glavina del Rio T."/>
            <person name="Dalin E."/>
            <person name="Tice H."/>
            <person name="Bruce D."/>
            <person name="Goodwin L."/>
            <person name="Pitluck S."/>
            <person name="LaButti K."/>
            <person name="Schmutz J."/>
            <person name="Larimer F."/>
            <person name="Land M."/>
            <person name="Hauser L."/>
            <person name="Kyrpides N."/>
            <person name="Mikhailova N."/>
            <person name="Dunfield P.F."/>
            <person name="Dedysh S.N."/>
            <person name="Liesack W."/>
            <person name="Saw J.H."/>
            <person name="Alam M."/>
            <person name="Chen Y."/>
            <person name="Murrell J.C."/>
            <person name="Richardson P."/>
        </authorList>
    </citation>
    <scope>NUCLEOTIDE SEQUENCE [LARGE SCALE GENOMIC DNA]</scope>
    <source>
        <strain evidence="15">ATCC 9039 / DSM 1715 / NCIMB 8712</strain>
    </source>
</reference>
<organism evidence="14 15">
    <name type="scientific">Beijerinckia indica subsp. indica (strain ATCC 9039 / DSM 1715 / NCIMB 8712)</name>
    <dbReference type="NCBI Taxonomy" id="395963"/>
    <lineage>
        <taxon>Bacteria</taxon>
        <taxon>Pseudomonadati</taxon>
        <taxon>Pseudomonadota</taxon>
        <taxon>Alphaproteobacteria</taxon>
        <taxon>Hyphomicrobiales</taxon>
        <taxon>Beijerinckiaceae</taxon>
        <taxon>Beijerinckia</taxon>
    </lineage>
</organism>
<feature type="domain" description="SIS" evidence="13">
    <location>
        <begin position="287"/>
        <end position="426"/>
    </location>
</feature>
<dbReference type="eggNOG" id="COG0449">
    <property type="taxonomic scope" value="Bacteria"/>
</dbReference>
<dbReference type="EC" id="2.6.1.16" evidence="3 10"/>
<evidence type="ECO:0000256" key="7">
    <source>
        <dbReference type="ARBA" id="ARBA00022679"/>
    </source>
</evidence>
<reference evidence="14 15" key="2">
    <citation type="journal article" date="2010" name="J. Bacteriol.">
        <title>Complete genome sequence of Beijerinckia indica subsp. indica.</title>
        <authorList>
            <person name="Tamas I."/>
            <person name="Dedysh S.N."/>
            <person name="Liesack W."/>
            <person name="Stott M.B."/>
            <person name="Alam M."/>
            <person name="Murrell J.C."/>
            <person name="Dunfield P.F."/>
        </authorList>
    </citation>
    <scope>NUCLEOTIDE SEQUENCE [LARGE SCALE GENOMIC DNA]</scope>
    <source>
        <strain evidence="15">ATCC 9039 / DSM 1715 / NCIMB 8712</strain>
    </source>
</reference>
<dbReference type="GO" id="GO:0006487">
    <property type="term" value="P:protein N-linked glycosylation"/>
    <property type="evidence" value="ECO:0007669"/>
    <property type="project" value="TreeGrafter"/>
</dbReference>
<comment type="function">
    <text evidence="10">Catalyzes the first step in hexosamine metabolism, converting fructose-6P into glucosamine-6P using glutamine as a nitrogen source.</text>
</comment>
<dbReference type="KEGG" id="bid:Bind_1801"/>
<evidence type="ECO:0000256" key="9">
    <source>
        <dbReference type="ARBA" id="ARBA00022962"/>
    </source>
</evidence>
<accession>B2IDJ3</accession>
<dbReference type="Gene3D" id="3.40.50.10490">
    <property type="entry name" value="Glucose-6-phosphate isomerase like protein, domain 1"/>
    <property type="match status" value="2"/>
</dbReference>
<dbReference type="GO" id="GO:0004360">
    <property type="term" value="F:glutamine-fructose-6-phosphate transaminase (isomerizing) activity"/>
    <property type="evidence" value="ECO:0007669"/>
    <property type="project" value="UniProtKB-UniRule"/>
</dbReference>
<dbReference type="InterPro" id="IPR029055">
    <property type="entry name" value="Ntn_hydrolases_N"/>
</dbReference>
<dbReference type="FunFam" id="3.40.50.10490:FF:000001">
    <property type="entry name" value="Glutamine--fructose-6-phosphate aminotransferase [isomerizing]"/>
    <property type="match status" value="1"/>
</dbReference>
<keyword evidence="7 10" id="KW-0808">Transferase</keyword>
<dbReference type="InterPro" id="IPR047084">
    <property type="entry name" value="GFAT_N"/>
</dbReference>
<dbReference type="InterPro" id="IPR035466">
    <property type="entry name" value="GlmS/AgaS_SIS"/>
</dbReference>